<dbReference type="AlphaFoldDB" id="A0A9D4EXL2"/>
<evidence type="ECO:0000313" key="2">
    <source>
        <dbReference type="Proteomes" id="UP000828390"/>
    </source>
</evidence>
<evidence type="ECO:0000313" key="1">
    <source>
        <dbReference type="EMBL" id="KAH3787529.1"/>
    </source>
</evidence>
<dbReference type="Proteomes" id="UP000828390">
    <property type="component" value="Unassembled WGS sequence"/>
</dbReference>
<reference evidence="1" key="1">
    <citation type="journal article" date="2019" name="bioRxiv">
        <title>The Genome of the Zebra Mussel, Dreissena polymorpha: A Resource for Invasive Species Research.</title>
        <authorList>
            <person name="McCartney M.A."/>
            <person name="Auch B."/>
            <person name="Kono T."/>
            <person name="Mallez S."/>
            <person name="Zhang Y."/>
            <person name="Obille A."/>
            <person name="Becker A."/>
            <person name="Abrahante J.E."/>
            <person name="Garbe J."/>
            <person name="Badalamenti J.P."/>
            <person name="Herman A."/>
            <person name="Mangelson H."/>
            <person name="Liachko I."/>
            <person name="Sullivan S."/>
            <person name="Sone E.D."/>
            <person name="Koren S."/>
            <person name="Silverstein K.A.T."/>
            <person name="Beckman K.B."/>
            <person name="Gohl D.M."/>
        </authorList>
    </citation>
    <scope>NUCLEOTIDE SEQUENCE</scope>
    <source>
        <strain evidence="1">Duluth1</strain>
        <tissue evidence="1">Whole animal</tissue>
    </source>
</reference>
<organism evidence="1 2">
    <name type="scientific">Dreissena polymorpha</name>
    <name type="common">Zebra mussel</name>
    <name type="synonym">Mytilus polymorpha</name>
    <dbReference type="NCBI Taxonomy" id="45954"/>
    <lineage>
        <taxon>Eukaryota</taxon>
        <taxon>Metazoa</taxon>
        <taxon>Spiralia</taxon>
        <taxon>Lophotrochozoa</taxon>
        <taxon>Mollusca</taxon>
        <taxon>Bivalvia</taxon>
        <taxon>Autobranchia</taxon>
        <taxon>Heteroconchia</taxon>
        <taxon>Euheterodonta</taxon>
        <taxon>Imparidentia</taxon>
        <taxon>Neoheterodontei</taxon>
        <taxon>Myida</taxon>
        <taxon>Dreissenoidea</taxon>
        <taxon>Dreissenidae</taxon>
        <taxon>Dreissena</taxon>
    </lineage>
</organism>
<dbReference type="EMBL" id="JAIWYP010000008">
    <property type="protein sequence ID" value="KAH3787529.1"/>
    <property type="molecule type" value="Genomic_DNA"/>
</dbReference>
<gene>
    <name evidence="1" type="ORF">DPMN_165653</name>
</gene>
<name>A0A9D4EXL2_DREPO</name>
<comment type="caution">
    <text evidence="1">The sequence shown here is derived from an EMBL/GenBank/DDBJ whole genome shotgun (WGS) entry which is preliminary data.</text>
</comment>
<reference evidence="1" key="2">
    <citation type="submission" date="2020-11" db="EMBL/GenBank/DDBJ databases">
        <authorList>
            <person name="McCartney M.A."/>
            <person name="Auch B."/>
            <person name="Kono T."/>
            <person name="Mallez S."/>
            <person name="Becker A."/>
            <person name="Gohl D.M."/>
            <person name="Silverstein K.A.T."/>
            <person name="Koren S."/>
            <person name="Bechman K.B."/>
            <person name="Herman A."/>
            <person name="Abrahante J.E."/>
            <person name="Garbe J."/>
        </authorList>
    </citation>
    <scope>NUCLEOTIDE SEQUENCE</scope>
    <source>
        <strain evidence="1">Duluth1</strain>
        <tissue evidence="1">Whole animal</tissue>
    </source>
</reference>
<accession>A0A9D4EXL2</accession>
<keyword evidence="2" id="KW-1185">Reference proteome</keyword>
<proteinExistence type="predicted"/>
<sequence length="52" mass="5622">MRNASVTNNPVAGRCFRSPGRCVQLPADVSNLKSSIRLDISEPADESYLQAS</sequence>
<protein>
    <submittedName>
        <fullName evidence="1">Uncharacterized protein</fullName>
    </submittedName>
</protein>